<dbReference type="AlphaFoldDB" id="A0AAW4UZE5"/>
<evidence type="ECO:0000259" key="1">
    <source>
        <dbReference type="Pfam" id="PF10686"/>
    </source>
</evidence>
<proteinExistence type="predicted"/>
<organism evidence="2 3">
    <name type="scientific">Phocaeicola vulgatus</name>
    <name type="common">Bacteroides vulgatus</name>
    <dbReference type="NCBI Taxonomy" id="821"/>
    <lineage>
        <taxon>Bacteria</taxon>
        <taxon>Pseudomonadati</taxon>
        <taxon>Bacteroidota</taxon>
        <taxon>Bacteroidia</taxon>
        <taxon>Bacteroidales</taxon>
        <taxon>Bacteroidaceae</taxon>
        <taxon>Phocaeicola</taxon>
    </lineage>
</organism>
<sequence>MMENNGQSMAEIMKDLYRKSYREAAKVIVAGGRDFTDYEFMKESLGHLFAQEDFCGDSDIKIISGMADGADTLAIRFADEFELTKILFPANWKLHHRMAGFLRNEDMMEIATHLVAFWDGKSKGTQHIIELAKNKGIPYRIFIYNQK</sequence>
<dbReference type="SUPFAM" id="SSF102405">
    <property type="entry name" value="MCP/YpsA-like"/>
    <property type="match status" value="1"/>
</dbReference>
<dbReference type="RefSeq" id="WP_010183953.1">
    <property type="nucleotide sequence ID" value="NZ_DAWDIY010000012.1"/>
</dbReference>
<gene>
    <name evidence="2" type="ORF">LI282_12510</name>
</gene>
<name>A0AAW4UZE5_PHOVU</name>
<comment type="caution">
    <text evidence="2">The sequence shown here is derived from an EMBL/GenBank/DDBJ whole genome shotgun (WGS) entry which is preliminary data.</text>
</comment>
<accession>A0AAW4UZE5</accession>
<dbReference type="Proteomes" id="UP001199363">
    <property type="component" value="Unassembled WGS sequence"/>
</dbReference>
<dbReference type="EMBL" id="JAJCQG010000038">
    <property type="protein sequence ID" value="MCB7281855.1"/>
    <property type="molecule type" value="Genomic_DNA"/>
</dbReference>
<protein>
    <submittedName>
        <fullName evidence="2">DUF2493 domain-containing protein</fullName>
    </submittedName>
</protein>
<evidence type="ECO:0000313" key="2">
    <source>
        <dbReference type="EMBL" id="MCB7281855.1"/>
    </source>
</evidence>
<evidence type="ECO:0000313" key="3">
    <source>
        <dbReference type="Proteomes" id="UP001199363"/>
    </source>
</evidence>
<reference evidence="2" key="1">
    <citation type="submission" date="2021-10" db="EMBL/GenBank/DDBJ databases">
        <title>Collection of gut derived symbiotic bacterial strains cultured from healthy donors.</title>
        <authorList>
            <person name="Lin H."/>
            <person name="Littmann E."/>
            <person name="Kohout C."/>
            <person name="Pamer E.G."/>
        </authorList>
    </citation>
    <scope>NUCLEOTIDE SEQUENCE</scope>
    <source>
        <strain evidence="2">DFI.1.167</strain>
    </source>
</reference>
<dbReference type="Pfam" id="PF10686">
    <property type="entry name" value="YAcAr"/>
    <property type="match status" value="1"/>
</dbReference>
<feature type="domain" description="YspA cpYpsA-related SLOG" evidence="1">
    <location>
        <begin position="26"/>
        <end position="95"/>
    </location>
</feature>
<dbReference type="InterPro" id="IPR019627">
    <property type="entry name" value="YAcAr"/>
</dbReference>